<proteinExistence type="predicted"/>
<dbReference type="GO" id="GO:0005085">
    <property type="term" value="F:guanyl-nucleotide exchange factor activity"/>
    <property type="evidence" value="ECO:0007669"/>
    <property type="project" value="UniProtKB-ARBA"/>
</dbReference>
<reference evidence="2" key="1">
    <citation type="submission" date="2020-11" db="EMBL/GenBank/DDBJ databases">
        <authorList>
            <person name="Whiteford S."/>
        </authorList>
    </citation>
    <scope>NUCLEOTIDE SEQUENCE</scope>
</reference>
<evidence type="ECO:0000313" key="2">
    <source>
        <dbReference type="EMBL" id="CAG9117005.1"/>
    </source>
</evidence>
<name>A0A8S4ENG5_PLUXY</name>
<accession>A0A8S4ENG5</accession>
<dbReference type="Pfam" id="PF02141">
    <property type="entry name" value="DENN"/>
    <property type="match status" value="1"/>
</dbReference>
<dbReference type="InterPro" id="IPR051696">
    <property type="entry name" value="DENN_Domain_GEFs"/>
</dbReference>
<feature type="domain" description="UDENN" evidence="1">
    <location>
        <begin position="1"/>
        <end position="352"/>
    </location>
</feature>
<evidence type="ECO:0000313" key="3">
    <source>
        <dbReference type="Proteomes" id="UP000653454"/>
    </source>
</evidence>
<organism evidence="2 3">
    <name type="scientific">Plutella xylostella</name>
    <name type="common">Diamondback moth</name>
    <name type="synonym">Plutella maculipennis</name>
    <dbReference type="NCBI Taxonomy" id="51655"/>
    <lineage>
        <taxon>Eukaryota</taxon>
        <taxon>Metazoa</taxon>
        <taxon>Ecdysozoa</taxon>
        <taxon>Arthropoda</taxon>
        <taxon>Hexapoda</taxon>
        <taxon>Insecta</taxon>
        <taxon>Pterygota</taxon>
        <taxon>Neoptera</taxon>
        <taxon>Endopterygota</taxon>
        <taxon>Lepidoptera</taxon>
        <taxon>Glossata</taxon>
        <taxon>Ditrysia</taxon>
        <taxon>Yponomeutoidea</taxon>
        <taxon>Plutellidae</taxon>
        <taxon>Plutella</taxon>
    </lineage>
</organism>
<dbReference type="Proteomes" id="UP000653454">
    <property type="component" value="Unassembled WGS sequence"/>
</dbReference>
<dbReference type="InterPro" id="IPR001194">
    <property type="entry name" value="cDENN_dom"/>
</dbReference>
<keyword evidence="3" id="KW-1185">Reference proteome</keyword>
<protein>
    <submittedName>
        <fullName evidence="2">(diamondback moth) hypothetical protein</fullName>
    </submittedName>
</protein>
<comment type="caution">
    <text evidence="2">The sequence shown here is derived from an EMBL/GenBank/DDBJ whole genome shotgun (WGS) entry which is preliminary data.</text>
</comment>
<dbReference type="SMART" id="SM00799">
    <property type="entry name" value="DENN"/>
    <property type="match status" value="1"/>
</dbReference>
<dbReference type="PANTHER" id="PTHR12296">
    <property type="entry name" value="DENN DOMAIN-CONTAINING PROTEIN 4"/>
    <property type="match status" value="1"/>
</dbReference>
<dbReference type="PROSITE" id="PS50211">
    <property type="entry name" value="DENN"/>
    <property type="match status" value="1"/>
</dbReference>
<dbReference type="GO" id="GO:0032483">
    <property type="term" value="P:regulation of Rab protein signal transduction"/>
    <property type="evidence" value="ECO:0007669"/>
    <property type="project" value="TreeGrafter"/>
</dbReference>
<dbReference type="EMBL" id="CAJHNJ030000019">
    <property type="protein sequence ID" value="CAG9117005.1"/>
    <property type="molecule type" value="Genomic_DNA"/>
</dbReference>
<sequence length="577" mass="64776">MDVQQRLPVKRQTQKQLLLLLDNRKMPLEIAGEMSLSKTPLNIPVERYITHLLEEVPFPEPRILLQLSPTNSHNRVIVTRRDEQPLARSGAGFRQLLLNLGPDHCLLLLALAITEQKILIHSLRPDTLTAVAEAVTSFLFPFKWQCPYIPLCPLGLAEVLHAPLPYLIGVDSRFFDLFEPPPDVTCVDLDTNNITVCESQKHISIKLLPKRSARVLKQTLEALYSACRATMASAPSSTDKYNGETTTTLDRDFQRRNKEQALELKIQEAFLRFMAVTLAGYRGHLLPITKAPTAGTTDPHALFHMDAFRASRDKVQSLTDAFRASRDKVQSLTDAFRASRDKVQSLTDAFRASRDKVQSLTDAFRASRDKVQSLTDAFRASRDKVQSLTDAFRASRDKVQSLTDAFRASRDKVQSLTDAFRASRDKVQSLTDAFRASRDKTHQKFYALMMRTQMFTRFIEERSFVCDDEQGLPFFDECTEKVLAGEEALLGTEPGAAAERTVFVLPPDPPHPVGLYNIGGECTEKVLAGEEALLGTEPGAAAERTVFVLPPDPPHPGRMFQKGCHQQPMIVHCLFIY</sequence>
<gene>
    <name evidence="2" type="ORF">PLXY2_LOCUS6135</name>
</gene>
<dbReference type="SMART" id="SM00801">
    <property type="entry name" value="dDENN"/>
    <property type="match status" value="2"/>
</dbReference>
<dbReference type="AlphaFoldDB" id="A0A8S4ENG5"/>
<dbReference type="Pfam" id="PF03455">
    <property type="entry name" value="dDENN"/>
    <property type="match status" value="1"/>
</dbReference>
<dbReference type="InterPro" id="IPR005112">
    <property type="entry name" value="dDENN_dom"/>
</dbReference>
<dbReference type="InterPro" id="IPR037516">
    <property type="entry name" value="Tripartite_DENN"/>
</dbReference>
<dbReference type="Gene3D" id="1.10.287.950">
    <property type="entry name" value="Methyl-accepting chemotaxis protein"/>
    <property type="match status" value="1"/>
</dbReference>
<dbReference type="Gene3D" id="3.40.50.11500">
    <property type="match status" value="1"/>
</dbReference>
<evidence type="ECO:0000259" key="1">
    <source>
        <dbReference type="PROSITE" id="PS50211"/>
    </source>
</evidence>
<dbReference type="PANTHER" id="PTHR12296:SF30">
    <property type="entry name" value="DENN DOMAIN-CONTAINING PROTEIN CRAG"/>
    <property type="match status" value="1"/>
</dbReference>
<dbReference type="InterPro" id="IPR043153">
    <property type="entry name" value="DENN_C"/>
</dbReference>
<dbReference type="GO" id="GO:0031410">
    <property type="term" value="C:cytoplasmic vesicle"/>
    <property type="evidence" value="ECO:0007669"/>
    <property type="project" value="TreeGrafter"/>
</dbReference>